<evidence type="ECO:0000256" key="3">
    <source>
        <dbReference type="ARBA" id="ARBA00022737"/>
    </source>
</evidence>
<evidence type="ECO:0000256" key="2">
    <source>
        <dbReference type="ARBA" id="ARBA00022723"/>
    </source>
</evidence>
<dbReference type="Ensembl" id="ENSECAT00000049549.3">
    <property type="protein sequence ID" value="ENSECAP00000032467.3"/>
    <property type="gene ID" value="ENSECAG00000031778.3"/>
</dbReference>
<name>A0A3Q2HGW3_HORSE</name>
<evidence type="ECO:0000259" key="8">
    <source>
        <dbReference type="PROSITE" id="PS50023"/>
    </source>
</evidence>
<evidence type="ECO:0000313" key="11">
    <source>
        <dbReference type="VGNC" id="VGNC:16915"/>
    </source>
</evidence>
<feature type="domain" description="LIM zinc-binding" evidence="8">
    <location>
        <begin position="105"/>
        <end position="165"/>
    </location>
</feature>
<dbReference type="AlphaFoldDB" id="A0A3Q2HGW3"/>
<reference evidence="9" key="1">
    <citation type="journal article" date="2009" name="Science">
        <title>Genome sequence, comparative analysis, and population genetics of the domestic horse.</title>
        <authorList>
            <consortium name="Broad Institute Genome Sequencing Platform"/>
            <consortium name="Broad Institute Whole Genome Assembly Team"/>
            <person name="Wade C.M."/>
            <person name="Giulotto E."/>
            <person name="Sigurdsson S."/>
            <person name="Zoli M."/>
            <person name="Gnerre S."/>
            <person name="Imsland F."/>
            <person name="Lear T.L."/>
            <person name="Adelson D.L."/>
            <person name="Bailey E."/>
            <person name="Bellone R.R."/>
            <person name="Bloecker H."/>
            <person name="Distl O."/>
            <person name="Edgar R.C."/>
            <person name="Garber M."/>
            <person name="Leeb T."/>
            <person name="Mauceli E."/>
            <person name="MacLeod J.N."/>
            <person name="Penedo M.C.T."/>
            <person name="Raison J.M."/>
            <person name="Sharpe T."/>
            <person name="Vogel J."/>
            <person name="Andersson L."/>
            <person name="Antczak D.F."/>
            <person name="Biagi T."/>
            <person name="Binns M.M."/>
            <person name="Chowdhary B.P."/>
            <person name="Coleman S.J."/>
            <person name="Della Valle G."/>
            <person name="Fryc S."/>
            <person name="Guerin G."/>
            <person name="Hasegawa T."/>
            <person name="Hill E.W."/>
            <person name="Jurka J."/>
            <person name="Kiialainen A."/>
            <person name="Lindgren G."/>
            <person name="Liu J."/>
            <person name="Magnani E."/>
            <person name="Mickelson J.R."/>
            <person name="Murray J."/>
            <person name="Nergadze S.G."/>
            <person name="Onofrio R."/>
            <person name="Pedroni S."/>
            <person name="Piras M.F."/>
            <person name="Raudsepp T."/>
            <person name="Rocchi M."/>
            <person name="Roeed K.H."/>
            <person name="Ryder O.A."/>
            <person name="Searle S."/>
            <person name="Skow L."/>
            <person name="Swinburne J.E."/>
            <person name="Syvaenen A.C."/>
            <person name="Tozaki T."/>
            <person name="Valberg S.J."/>
            <person name="Vaudin M."/>
            <person name="White J.R."/>
            <person name="Zody M.C."/>
            <person name="Lander E.S."/>
            <person name="Lindblad-Toh K."/>
        </authorList>
    </citation>
    <scope>NUCLEOTIDE SEQUENCE [LARGE SCALE GENOMIC DNA]</scope>
    <source>
        <strain evidence="9">Thoroughbred</strain>
    </source>
</reference>
<evidence type="ECO:0000256" key="7">
    <source>
        <dbReference type="PROSITE-ProRule" id="PRU00125"/>
    </source>
</evidence>
<keyword evidence="4 7" id="KW-0862">Zinc</keyword>
<evidence type="ECO:0000313" key="9">
    <source>
        <dbReference type="Ensembl" id="ENSECAP00000032467.3"/>
    </source>
</evidence>
<protein>
    <submittedName>
        <fullName evidence="9">Cysteine and glycine rich protein 3</fullName>
    </submittedName>
</protein>
<dbReference type="Ensembl" id="ENSECAT00000104929.1">
    <property type="protein sequence ID" value="ENSECAP00000080446.1"/>
    <property type="gene ID" value="ENSECAG00000016087.4"/>
</dbReference>
<dbReference type="GO" id="GO:0046872">
    <property type="term" value="F:metal ion binding"/>
    <property type="evidence" value="ECO:0007669"/>
    <property type="project" value="UniProtKB-KW"/>
</dbReference>
<keyword evidence="2 7" id="KW-0479">Metal-binding</keyword>
<dbReference type="VGNC" id="VGNC:16915">
    <property type="gene designation" value="CSRP3"/>
</dbReference>
<gene>
    <name evidence="11" type="primary">CSRP3</name>
    <name evidence="9" type="synonym">LOC111771872</name>
</gene>
<accession>A0A3Q2HGW3</accession>
<dbReference type="STRING" id="9796.ENSECAP00000032467"/>
<dbReference type="Gene3D" id="2.10.110.10">
    <property type="entry name" value="Cysteine Rich Protein"/>
    <property type="match status" value="2"/>
</dbReference>
<keyword evidence="12" id="KW-1267">Proteomics identification</keyword>
<evidence type="ECO:0000313" key="10">
    <source>
        <dbReference type="Proteomes" id="UP000002281"/>
    </source>
</evidence>
<dbReference type="CDD" id="cd09482">
    <property type="entry name" value="LIM2_CRP3"/>
    <property type="match status" value="1"/>
</dbReference>
<keyword evidence="3" id="KW-0677">Repeat</keyword>
<dbReference type="PANTHER" id="PTHR24215:SF1">
    <property type="entry name" value="CYSTEINE AND GLYCINE-RICH PROTEIN 3"/>
    <property type="match status" value="1"/>
</dbReference>
<sequence length="181" mass="19388">GYADRSFLLRYGLQVTASCSSSCSVACRKALDSTTVAAHESEIYCKVCYGRRYGPKGIGYGQGAGCLSTDTGEHLGLQFQQSPKPARSATTSNPSKFTAKFGESEKCPRCGKSVYAAEKVMGGGKPWHKTCFRCAICGKSLESTNVTDKDGELYCKVCYAKNFGPTGIGFGGLTHQVEKKE</sequence>
<dbReference type="Pfam" id="PF00412">
    <property type="entry name" value="LIM"/>
    <property type="match status" value="1"/>
</dbReference>
<keyword evidence="6" id="KW-0539">Nucleus</keyword>
<dbReference type="PaxDb" id="9796-ENSECAP00000032467"/>
<keyword evidence="10" id="KW-1185">Reference proteome</keyword>
<comment type="subcellular location">
    <subcellularLocation>
        <location evidence="1">Nucleus</location>
    </subcellularLocation>
</comment>
<dbReference type="SUPFAM" id="SSF57716">
    <property type="entry name" value="Glucocorticoid receptor-like (DNA-binding domain)"/>
    <property type="match status" value="3"/>
</dbReference>
<dbReference type="SMART" id="SM00132">
    <property type="entry name" value="LIM"/>
    <property type="match status" value="1"/>
</dbReference>
<dbReference type="PROSITE" id="PS50023">
    <property type="entry name" value="LIM_DOMAIN_2"/>
    <property type="match status" value="1"/>
</dbReference>
<dbReference type="GO" id="GO:0005634">
    <property type="term" value="C:nucleus"/>
    <property type="evidence" value="ECO:0007669"/>
    <property type="project" value="UniProtKB-SubCell"/>
</dbReference>
<dbReference type="Bgee" id="ENSECAG00000031778">
    <property type="expression patterns" value="Expressed in gluteus medius and 6 other cell types or tissues"/>
</dbReference>
<evidence type="ECO:0007829" key="12">
    <source>
        <dbReference type="PeptideAtlas" id="A0A3Q2HGW3"/>
    </source>
</evidence>
<dbReference type="FunFam" id="2.10.110.10:FF:000001">
    <property type="entry name" value="Cysteine and glycine-rich protein 1"/>
    <property type="match status" value="2"/>
</dbReference>
<dbReference type="GeneTree" id="ENSGT00940000159533"/>
<dbReference type="InParanoid" id="A0A3Q2HGW3"/>
<evidence type="ECO:0000256" key="1">
    <source>
        <dbReference type="ARBA" id="ARBA00004123"/>
    </source>
</evidence>
<dbReference type="InterPro" id="IPR001781">
    <property type="entry name" value="Znf_LIM"/>
</dbReference>
<evidence type="ECO:0000256" key="6">
    <source>
        <dbReference type="ARBA" id="ARBA00023242"/>
    </source>
</evidence>
<reference evidence="9" key="2">
    <citation type="submission" date="2025-05" db="UniProtKB">
        <authorList>
            <consortium name="Ensembl"/>
        </authorList>
    </citation>
    <scope>IDENTIFICATION</scope>
    <source>
        <strain evidence="9">Thoroughbred</strain>
    </source>
</reference>
<organism evidence="9 10">
    <name type="scientific">Equus caballus</name>
    <name type="common">Horse</name>
    <dbReference type="NCBI Taxonomy" id="9796"/>
    <lineage>
        <taxon>Eukaryota</taxon>
        <taxon>Metazoa</taxon>
        <taxon>Chordata</taxon>
        <taxon>Craniata</taxon>
        <taxon>Vertebrata</taxon>
        <taxon>Euteleostomi</taxon>
        <taxon>Mammalia</taxon>
        <taxon>Eutheria</taxon>
        <taxon>Laurasiatheria</taxon>
        <taxon>Perissodactyla</taxon>
        <taxon>Equidae</taxon>
        <taxon>Equus</taxon>
    </lineage>
</organism>
<keyword evidence="5 7" id="KW-0440">LIM domain</keyword>
<dbReference type="Proteomes" id="UP000002281">
    <property type="component" value="Unplaced"/>
</dbReference>
<proteinExistence type="evidence at protein level"/>
<dbReference type="PROSITE" id="PS00478">
    <property type="entry name" value="LIM_DOMAIN_1"/>
    <property type="match status" value="1"/>
</dbReference>
<evidence type="ECO:0000256" key="4">
    <source>
        <dbReference type="ARBA" id="ARBA00022833"/>
    </source>
</evidence>
<evidence type="ECO:0000256" key="5">
    <source>
        <dbReference type="ARBA" id="ARBA00023038"/>
    </source>
</evidence>
<dbReference type="PANTHER" id="PTHR24215">
    <property type="entry name" value="RHO-GTPASE-ACTIVATING PROTEIN LRG1"/>
    <property type="match status" value="1"/>
</dbReference>